<dbReference type="GO" id="GO:0009277">
    <property type="term" value="C:fungal-type cell wall"/>
    <property type="evidence" value="ECO:0007669"/>
    <property type="project" value="TreeGrafter"/>
</dbReference>
<evidence type="ECO:0000256" key="2">
    <source>
        <dbReference type="SAM" id="SignalP"/>
    </source>
</evidence>
<sequence>MYLSIGALILSLTISVSASPNNTIAYVTEIVTAFTTICPNATMIEFNSVTYSATESTTLTITNCPCTIVKPVYVISSVICATCNAPVFVNATQNSSPPKGPLATASAPVPTTPPTSTSPIPPLISSSANKDYTISGLSLITLTGIYACFFGSLM</sequence>
<proteinExistence type="predicted"/>
<evidence type="ECO:0000313" key="4">
    <source>
        <dbReference type="Proteomes" id="UP000275772"/>
    </source>
</evidence>
<dbReference type="PANTHER" id="PTHR35523">
    <property type="entry name" value="CELL WALL PROTEIN SED1"/>
    <property type="match status" value="1"/>
</dbReference>
<evidence type="ECO:0000256" key="1">
    <source>
        <dbReference type="SAM" id="MobiDB-lite"/>
    </source>
</evidence>
<feature type="signal peptide" evidence="2">
    <location>
        <begin position="1"/>
        <end position="18"/>
    </location>
</feature>
<accession>A0A383V119</accession>
<organism evidence="3 4">
    <name type="scientific">Blumeria hordei</name>
    <name type="common">Barley powdery mildew</name>
    <name type="synonym">Blumeria graminis f. sp. hordei</name>
    <dbReference type="NCBI Taxonomy" id="2867405"/>
    <lineage>
        <taxon>Eukaryota</taxon>
        <taxon>Fungi</taxon>
        <taxon>Dikarya</taxon>
        <taxon>Ascomycota</taxon>
        <taxon>Pezizomycotina</taxon>
        <taxon>Leotiomycetes</taxon>
        <taxon>Erysiphales</taxon>
        <taxon>Erysiphaceae</taxon>
        <taxon>Blumeria</taxon>
    </lineage>
</organism>
<dbReference type="GO" id="GO:0031505">
    <property type="term" value="P:fungal-type cell wall organization"/>
    <property type="evidence" value="ECO:0007669"/>
    <property type="project" value="InterPro"/>
</dbReference>
<keyword evidence="2" id="KW-0732">Signal</keyword>
<feature type="compositionally biased region" description="Low complexity" evidence="1">
    <location>
        <begin position="101"/>
        <end position="122"/>
    </location>
</feature>
<gene>
    <name evidence="3" type="ORF">BLGHR1_17084</name>
</gene>
<protein>
    <recommendedName>
        <fullName evidence="5">Mmc protein</fullName>
    </recommendedName>
</protein>
<dbReference type="InterPro" id="IPR038843">
    <property type="entry name" value="Sed1/Spi1"/>
</dbReference>
<reference evidence="3 4" key="1">
    <citation type="submission" date="2017-11" db="EMBL/GenBank/DDBJ databases">
        <authorList>
            <person name="Kracher B."/>
        </authorList>
    </citation>
    <scope>NUCLEOTIDE SEQUENCE [LARGE SCALE GENOMIC DNA]</scope>
    <source>
        <strain evidence="3 4">RACE1</strain>
    </source>
</reference>
<name>A0A383V119_BLUHO</name>
<dbReference type="PANTHER" id="PTHR35523:SF1">
    <property type="entry name" value="CELL WALL PROTEIN SED1"/>
    <property type="match status" value="1"/>
</dbReference>
<dbReference type="Proteomes" id="UP000275772">
    <property type="component" value="Unassembled WGS sequence"/>
</dbReference>
<dbReference type="GO" id="GO:0005199">
    <property type="term" value="F:structural constituent of cell wall"/>
    <property type="evidence" value="ECO:0007669"/>
    <property type="project" value="InterPro"/>
</dbReference>
<dbReference type="VEuPathDB" id="FungiDB:BLGHR1_17084"/>
<evidence type="ECO:0008006" key="5">
    <source>
        <dbReference type="Google" id="ProtNLM"/>
    </source>
</evidence>
<dbReference type="AlphaFoldDB" id="A0A383V119"/>
<dbReference type="EMBL" id="UNSH01000090">
    <property type="protein sequence ID" value="SZF06281.1"/>
    <property type="molecule type" value="Genomic_DNA"/>
</dbReference>
<feature type="chain" id="PRO_5016855524" description="Mmc protein" evidence="2">
    <location>
        <begin position="19"/>
        <end position="154"/>
    </location>
</feature>
<evidence type="ECO:0000313" key="3">
    <source>
        <dbReference type="EMBL" id="SZF06281.1"/>
    </source>
</evidence>
<feature type="region of interest" description="Disordered" evidence="1">
    <location>
        <begin position="99"/>
        <end position="122"/>
    </location>
</feature>